<comment type="similarity">
    <text evidence="3">Belongs to the short-chain dehydrogenases/reductases (SDR) family.</text>
</comment>
<evidence type="ECO:0000256" key="3">
    <source>
        <dbReference type="RuleBase" id="RU000363"/>
    </source>
</evidence>
<sequence>MKSILITGCNRGLGLGLIKCLVKDINSPKTIIATCRDVANAKELKEIADINANVHILELDVTKTDTLDNFASEVEKIVDKDGLNVLFNNAGYSPKSTRINFVKTEQMIETFAVNTVGPLMLTKALLPLLKRAAQVNEDKPLGSSKAAVVNMTSILGSISLNDNGGLYPYRCSKVALNMVTKSLSVDLKKDGILVTCIHPGWVKTDMGGSNAPMEVDKSVSSIAQLVRSLSEKHNGEFYQWDGKRLDW</sequence>
<dbReference type="InterPro" id="IPR002347">
    <property type="entry name" value="SDR_fam"/>
</dbReference>
<dbReference type="PANTHER" id="PTHR43544:SF7">
    <property type="entry name" value="NADB-LER2"/>
    <property type="match status" value="1"/>
</dbReference>
<dbReference type="PRINTS" id="PR00080">
    <property type="entry name" value="SDRFAMILY"/>
</dbReference>
<organism evidence="4 5">
    <name type="scientific">Molorchus minor</name>
    <dbReference type="NCBI Taxonomy" id="1323400"/>
    <lineage>
        <taxon>Eukaryota</taxon>
        <taxon>Metazoa</taxon>
        <taxon>Ecdysozoa</taxon>
        <taxon>Arthropoda</taxon>
        <taxon>Hexapoda</taxon>
        <taxon>Insecta</taxon>
        <taxon>Pterygota</taxon>
        <taxon>Neoptera</taxon>
        <taxon>Endopterygota</taxon>
        <taxon>Coleoptera</taxon>
        <taxon>Polyphaga</taxon>
        <taxon>Cucujiformia</taxon>
        <taxon>Chrysomeloidea</taxon>
        <taxon>Cerambycidae</taxon>
        <taxon>Lamiinae</taxon>
        <taxon>Monochamini</taxon>
        <taxon>Molorchus</taxon>
    </lineage>
</organism>
<evidence type="ECO:0000313" key="5">
    <source>
        <dbReference type="Proteomes" id="UP001162164"/>
    </source>
</evidence>
<accession>A0ABQ9JVE5</accession>
<dbReference type="EMBL" id="JAPWTJ010000172">
    <property type="protein sequence ID" value="KAJ8981677.1"/>
    <property type="molecule type" value="Genomic_DNA"/>
</dbReference>
<comment type="caution">
    <text evidence="4">The sequence shown here is derived from an EMBL/GenBank/DDBJ whole genome shotgun (WGS) entry which is preliminary data.</text>
</comment>
<dbReference type="Gene3D" id="3.40.50.720">
    <property type="entry name" value="NAD(P)-binding Rossmann-like Domain"/>
    <property type="match status" value="1"/>
</dbReference>
<dbReference type="Proteomes" id="UP001162164">
    <property type="component" value="Unassembled WGS sequence"/>
</dbReference>
<dbReference type="InterPro" id="IPR036291">
    <property type="entry name" value="NAD(P)-bd_dom_sf"/>
</dbReference>
<keyword evidence="5" id="KW-1185">Reference proteome</keyword>
<evidence type="ECO:0000256" key="2">
    <source>
        <dbReference type="ARBA" id="ARBA00023002"/>
    </source>
</evidence>
<keyword evidence="1" id="KW-0521">NADP</keyword>
<dbReference type="Pfam" id="PF00106">
    <property type="entry name" value="adh_short"/>
    <property type="match status" value="1"/>
</dbReference>
<evidence type="ECO:0000313" key="4">
    <source>
        <dbReference type="EMBL" id="KAJ8981677.1"/>
    </source>
</evidence>
<dbReference type="PRINTS" id="PR00081">
    <property type="entry name" value="GDHRDH"/>
</dbReference>
<evidence type="ECO:0000256" key="1">
    <source>
        <dbReference type="ARBA" id="ARBA00022857"/>
    </source>
</evidence>
<dbReference type="PANTHER" id="PTHR43544">
    <property type="entry name" value="SHORT-CHAIN DEHYDROGENASE/REDUCTASE"/>
    <property type="match status" value="1"/>
</dbReference>
<dbReference type="SUPFAM" id="SSF51735">
    <property type="entry name" value="NAD(P)-binding Rossmann-fold domains"/>
    <property type="match status" value="1"/>
</dbReference>
<evidence type="ECO:0008006" key="6">
    <source>
        <dbReference type="Google" id="ProtNLM"/>
    </source>
</evidence>
<gene>
    <name evidence="4" type="ORF">NQ317_017298</name>
</gene>
<keyword evidence="2" id="KW-0560">Oxidoreductase</keyword>
<protein>
    <recommendedName>
        <fullName evidence="6">C-factor</fullName>
    </recommendedName>
</protein>
<reference evidence="4" key="1">
    <citation type="journal article" date="2023" name="Insect Mol. Biol.">
        <title>Genome sequencing provides insights into the evolution of gene families encoding plant cell wall-degrading enzymes in longhorned beetles.</title>
        <authorList>
            <person name="Shin N.R."/>
            <person name="Okamura Y."/>
            <person name="Kirsch R."/>
            <person name="Pauchet Y."/>
        </authorList>
    </citation>
    <scope>NUCLEOTIDE SEQUENCE</scope>
    <source>
        <strain evidence="4">MMC_N1</strain>
    </source>
</reference>
<dbReference type="CDD" id="cd05325">
    <property type="entry name" value="carb_red_sniffer_like_SDR_c"/>
    <property type="match status" value="1"/>
</dbReference>
<dbReference type="InterPro" id="IPR051468">
    <property type="entry name" value="Fungal_SecMetab_SDRs"/>
</dbReference>
<name>A0ABQ9JVE5_9CUCU</name>
<proteinExistence type="inferred from homology"/>